<evidence type="ECO:0000259" key="3">
    <source>
        <dbReference type="Pfam" id="PF00675"/>
    </source>
</evidence>
<feature type="domain" description="Peptidase M16 N-terminal" evidence="3">
    <location>
        <begin position="19"/>
        <end position="161"/>
    </location>
</feature>
<dbReference type="InterPro" id="IPR050361">
    <property type="entry name" value="MPP/UQCRC_Complex"/>
</dbReference>
<gene>
    <name evidence="5" type="ORF">CO051_06465</name>
</gene>
<evidence type="ECO:0000313" key="5">
    <source>
        <dbReference type="EMBL" id="PJC30293.1"/>
    </source>
</evidence>
<dbReference type="InterPro" id="IPR001431">
    <property type="entry name" value="Pept_M16_Zn_BS"/>
</dbReference>
<sequence length="445" mass="49272">MQTQNTKLKNGLSVIFVDTDSFPTMTMMVLVGAGSRHESEENSGISHFIEHMAFKGSKKYPTSYDIASKIDGLGGEFNAFTSKDHTGYYVKAPKRCFEDVSDILSDMLASPRLLPKEIEKEKSVIVEEINMYEDMPARSVSNVFDELIYAGHPLGRDIAGTPKTVRSFTKKTFTDYLSKHYHPSNVTVVVAGGLKMSSPSTSSSGLNRGSMDSRSGKGMTGIDIYQSIIEEKFGKWNGRTENKLNRFSHNQNKPQISIKTKKVEQTHVCVGYRAFAFTDPRRYALTVLSGVLGGGMSSRLFMEVRERRGLCYYISTGRDLYQDTGYIVTQAGVSTDVKKVNEAIRVIRDEHEKIATGHIEAKDIIRAKSMMKGRFLLSLEDSHTVASLYGTRQLLYGSTVDPQDIVKAIDAVTKEEVISLASDIFVDEGLNIAAIGPMGENDIGI</sequence>
<dbReference type="AlphaFoldDB" id="A0A2M8EWQ0"/>
<dbReference type="EMBL" id="PFSC01000166">
    <property type="protein sequence ID" value="PJC30293.1"/>
    <property type="molecule type" value="Genomic_DNA"/>
</dbReference>
<protein>
    <recommendedName>
        <fullName evidence="7">Peptidase M16</fullName>
    </recommendedName>
</protein>
<reference evidence="6" key="1">
    <citation type="submission" date="2017-09" db="EMBL/GenBank/DDBJ databases">
        <title>Depth-based differentiation of microbial function through sediment-hosted aquifers and enrichment of novel symbionts in the deep terrestrial subsurface.</title>
        <authorList>
            <person name="Probst A.J."/>
            <person name="Ladd B."/>
            <person name="Jarett J.K."/>
            <person name="Geller-Mcgrath D.E."/>
            <person name="Sieber C.M.K."/>
            <person name="Emerson J.B."/>
            <person name="Anantharaman K."/>
            <person name="Thomas B.C."/>
            <person name="Malmstrom R."/>
            <person name="Stieglmeier M."/>
            <person name="Klingl A."/>
            <person name="Woyke T."/>
            <person name="Ryan C.M."/>
            <person name="Banfield J.F."/>
        </authorList>
    </citation>
    <scope>NUCLEOTIDE SEQUENCE [LARGE SCALE GENOMIC DNA]</scope>
</reference>
<organism evidence="5 6">
    <name type="scientific">Candidatus Roizmanbacteria bacterium CG_4_9_14_0_2_um_filter_39_13</name>
    <dbReference type="NCBI Taxonomy" id="1974839"/>
    <lineage>
        <taxon>Bacteria</taxon>
        <taxon>Candidatus Roizmaniibacteriota</taxon>
    </lineage>
</organism>
<name>A0A2M8EWQ0_9BACT</name>
<accession>A0A2M8EWQ0</accession>
<dbReference type="InterPro" id="IPR011249">
    <property type="entry name" value="Metalloenz_LuxS/M16"/>
</dbReference>
<dbReference type="SUPFAM" id="SSF63411">
    <property type="entry name" value="LuxS/MPP-like metallohydrolase"/>
    <property type="match status" value="2"/>
</dbReference>
<dbReference type="GO" id="GO:0006508">
    <property type="term" value="P:proteolysis"/>
    <property type="evidence" value="ECO:0007669"/>
    <property type="project" value="InterPro"/>
</dbReference>
<evidence type="ECO:0000256" key="1">
    <source>
        <dbReference type="ARBA" id="ARBA00007261"/>
    </source>
</evidence>
<evidence type="ECO:0008006" key="7">
    <source>
        <dbReference type="Google" id="ProtNLM"/>
    </source>
</evidence>
<feature type="domain" description="Peptidase M16 C-terminal" evidence="4">
    <location>
        <begin position="225"/>
        <end position="370"/>
    </location>
</feature>
<dbReference type="GO" id="GO:0004222">
    <property type="term" value="F:metalloendopeptidase activity"/>
    <property type="evidence" value="ECO:0007669"/>
    <property type="project" value="InterPro"/>
</dbReference>
<dbReference type="Gene3D" id="3.30.830.10">
    <property type="entry name" value="Metalloenzyme, LuxS/M16 peptidase-like"/>
    <property type="match status" value="2"/>
</dbReference>
<dbReference type="Pfam" id="PF00675">
    <property type="entry name" value="Peptidase_M16"/>
    <property type="match status" value="1"/>
</dbReference>
<dbReference type="PROSITE" id="PS00143">
    <property type="entry name" value="INSULINASE"/>
    <property type="match status" value="1"/>
</dbReference>
<dbReference type="PANTHER" id="PTHR11851:SF49">
    <property type="entry name" value="MITOCHONDRIAL-PROCESSING PEPTIDASE SUBUNIT ALPHA"/>
    <property type="match status" value="1"/>
</dbReference>
<dbReference type="InterPro" id="IPR007863">
    <property type="entry name" value="Peptidase_M16_C"/>
</dbReference>
<dbReference type="InterPro" id="IPR011765">
    <property type="entry name" value="Pept_M16_N"/>
</dbReference>
<dbReference type="GO" id="GO:0046872">
    <property type="term" value="F:metal ion binding"/>
    <property type="evidence" value="ECO:0007669"/>
    <property type="project" value="InterPro"/>
</dbReference>
<dbReference type="PANTHER" id="PTHR11851">
    <property type="entry name" value="METALLOPROTEASE"/>
    <property type="match status" value="1"/>
</dbReference>
<evidence type="ECO:0000313" key="6">
    <source>
        <dbReference type="Proteomes" id="UP000231383"/>
    </source>
</evidence>
<proteinExistence type="inferred from homology"/>
<comment type="caution">
    <text evidence="5">The sequence shown here is derived from an EMBL/GenBank/DDBJ whole genome shotgun (WGS) entry which is preliminary data.</text>
</comment>
<dbReference type="Proteomes" id="UP000231383">
    <property type="component" value="Unassembled WGS sequence"/>
</dbReference>
<evidence type="ECO:0000259" key="4">
    <source>
        <dbReference type="Pfam" id="PF05193"/>
    </source>
</evidence>
<dbReference type="Pfam" id="PF05193">
    <property type="entry name" value="Peptidase_M16_C"/>
    <property type="match status" value="1"/>
</dbReference>
<comment type="similarity">
    <text evidence="1 2">Belongs to the peptidase M16 family.</text>
</comment>
<evidence type="ECO:0000256" key="2">
    <source>
        <dbReference type="RuleBase" id="RU004447"/>
    </source>
</evidence>